<accession>A0A922MLW7</accession>
<name>A0A922MLW7_SPOEX</name>
<organism evidence="1 2">
    <name type="scientific">Spodoptera exigua</name>
    <name type="common">Beet armyworm</name>
    <name type="synonym">Noctua fulgens</name>
    <dbReference type="NCBI Taxonomy" id="7107"/>
    <lineage>
        <taxon>Eukaryota</taxon>
        <taxon>Metazoa</taxon>
        <taxon>Ecdysozoa</taxon>
        <taxon>Arthropoda</taxon>
        <taxon>Hexapoda</taxon>
        <taxon>Insecta</taxon>
        <taxon>Pterygota</taxon>
        <taxon>Neoptera</taxon>
        <taxon>Endopterygota</taxon>
        <taxon>Lepidoptera</taxon>
        <taxon>Glossata</taxon>
        <taxon>Ditrysia</taxon>
        <taxon>Noctuoidea</taxon>
        <taxon>Noctuidae</taxon>
        <taxon>Amphipyrinae</taxon>
        <taxon>Spodoptera</taxon>
    </lineage>
</organism>
<proteinExistence type="predicted"/>
<dbReference type="Proteomes" id="UP000814243">
    <property type="component" value="Unassembled WGS sequence"/>
</dbReference>
<reference evidence="1" key="1">
    <citation type="journal article" date="2021" name="G3 (Bethesda)">
        <title>Genome and transcriptome analysis of the beet armyworm Spodoptera exigua reveals targets for pest control. .</title>
        <authorList>
            <person name="Simon S."/>
            <person name="Breeschoten T."/>
            <person name="Jansen H.J."/>
            <person name="Dirks R.P."/>
            <person name="Schranz M.E."/>
            <person name="Ros V.I.D."/>
        </authorList>
    </citation>
    <scope>NUCLEOTIDE SEQUENCE</scope>
    <source>
        <strain evidence="1">TB_SE_WUR_2020</strain>
    </source>
</reference>
<dbReference type="PANTHER" id="PTHR31649:SF1">
    <property type="entry name" value="FARNESOIC ACID O-METHYL TRANSFERASE DOMAIN-CONTAINING PROTEIN"/>
    <property type="match status" value="1"/>
</dbReference>
<gene>
    <name evidence="1" type="ORF">HF086_002120</name>
</gene>
<comment type="caution">
    <text evidence="1">The sequence shown here is derived from an EMBL/GenBank/DDBJ whole genome shotgun (WGS) entry which is preliminary data.</text>
</comment>
<protein>
    <submittedName>
        <fullName evidence="1">Uncharacterized protein</fullName>
    </submittedName>
</protein>
<sequence length="289" mass="31195">MSQHPHGNPPYGGPPPPGGFTYVPAPVMMPVYHPPPPPPPPEPVPPPTVVTNYIYHQQPPPPPAPVTIVEGDNNRPNVLVKQICIDTMVLIFTEIRIQPQPSNPWANLLSTAEKGISTVGKGLSLLETKMQERNRKITNTIEWIPSTGSDVGTLRHRAFVAGREGWDGSPICVIRAHHNGEFVPGKLAIKHQAAYIPHAGREIPVHNFEVLCASSHAVRWLPSSNGQVPVGAIPAGNTHNGEPLYIGRVTHMGSITPGKVHPSHGCCYISFSGAEVAHKSYDVLCRIVG</sequence>
<dbReference type="InterPro" id="IPR006616">
    <property type="entry name" value="DM9_repeat"/>
</dbReference>
<dbReference type="EMBL" id="JACEFF010000343">
    <property type="protein sequence ID" value="KAH9639431.1"/>
    <property type="molecule type" value="Genomic_DNA"/>
</dbReference>
<dbReference type="Pfam" id="PF11901">
    <property type="entry name" value="DM9"/>
    <property type="match status" value="1"/>
</dbReference>
<dbReference type="SMART" id="SM00696">
    <property type="entry name" value="DM9"/>
    <property type="match status" value="2"/>
</dbReference>
<dbReference type="AlphaFoldDB" id="A0A922MLW7"/>
<evidence type="ECO:0000313" key="1">
    <source>
        <dbReference type="EMBL" id="KAH9639431.1"/>
    </source>
</evidence>
<evidence type="ECO:0000313" key="2">
    <source>
        <dbReference type="Proteomes" id="UP000814243"/>
    </source>
</evidence>
<dbReference type="PANTHER" id="PTHR31649">
    <property type="entry name" value="AGAP009604-PA"/>
    <property type="match status" value="1"/>
</dbReference>